<sequence>WVVFDITISSNHHSSVMLYVVRPFVELLFASDLVSPIFWRRRLLVDEIVRGLQSIVCWVAMLIMDSSLDN</sequence>
<feature type="non-terminal residue" evidence="1">
    <location>
        <position position="70"/>
    </location>
</feature>
<protein>
    <submittedName>
        <fullName evidence="1">489_t:CDS:1</fullName>
    </submittedName>
</protein>
<proteinExistence type="predicted"/>
<dbReference type="Proteomes" id="UP000789405">
    <property type="component" value="Unassembled WGS sequence"/>
</dbReference>
<accession>A0A9N9P293</accession>
<comment type="caution">
    <text evidence="1">The sequence shown here is derived from an EMBL/GenBank/DDBJ whole genome shotgun (WGS) entry which is preliminary data.</text>
</comment>
<evidence type="ECO:0000313" key="2">
    <source>
        <dbReference type="Proteomes" id="UP000789405"/>
    </source>
</evidence>
<dbReference type="EMBL" id="CAJVPY010021972">
    <property type="protein sequence ID" value="CAG8781372.1"/>
    <property type="molecule type" value="Genomic_DNA"/>
</dbReference>
<reference evidence="1" key="1">
    <citation type="submission" date="2021-06" db="EMBL/GenBank/DDBJ databases">
        <authorList>
            <person name="Kallberg Y."/>
            <person name="Tangrot J."/>
            <person name="Rosling A."/>
        </authorList>
    </citation>
    <scope>NUCLEOTIDE SEQUENCE</scope>
    <source>
        <strain evidence="1">MA453B</strain>
    </source>
</reference>
<dbReference type="AlphaFoldDB" id="A0A9N9P293"/>
<name>A0A9N9P293_9GLOM</name>
<organism evidence="1 2">
    <name type="scientific">Dentiscutata erythropus</name>
    <dbReference type="NCBI Taxonomy" id="1348616"/>
    <lineage>
        <taxon>Eukaryota</taxon>
        <taxon>Fungi</taxon>
        <taxon>Fungi incertae sedis</taxon>
        <taxon>Mucoromycota</taxon>
        <taxon>Glomeromycotina</taxon>
        <taxon>Glomeromycetes</taxon>
        <taxon>Diversisporales</taxon>
        <taxon>Gigasporaceae</taxon>
        <taxon>Dentiscutata</taxon>
    </lineage>
</organism>
<evidence type="ECO:0000313" key="1">
    <source>
        <dbReference type="EMBL" id="CAG8781372.1"/>
    </source>
</evidence>
<keyword evidence="2" id="KW-1185">Reference proteome</keyword>
<gene>
    <name evidence="1" type="ORF">DERYTH_LOCUS19691</name>
</gene>